<dbReference type="RefSeq" id="WP_182959369.1">
    <property type="nucleotide sequence ID" value="NZ_WNXC01000006.1"/>
</dbReference>
<proteinExistence type="predicted"/>
<evidence type="ECO:0000313" key="2">
    <source>
        <dbReference type="Proteomes" id="UP000636110"/>
    </source>
</evidence>
<comment type="caution">
    <text evidence="1">The sequence shown here is derived from an EMBL/GenBank/DDBJ whole genome shotgun (WGS) entry which is preliminary data.</text>
</comment>
<sequence>MGHLLRKKSLNVNEILNRVNTEKTYFVYTDKAVRMVKIGVFLLLAFVIGNRFYQADAAVMQVRPVEMVAGKTLFGAALKDVDVIDLSAIKSFMKNRTTAELKIKGLVSGLTDQGQLEMILEDGSLLTVNHQLKIEVARSLLSKKVVMDGKLYKTAEKASLIYDADSLTVL</sequence>
<evidence type="ECO:0000313" key="1">
    <source>
        <dbReference type="EMBL" id="MBB2150414.1"/>
    </source>
</evidence>
<keyword evidence="2" id="KW-1185">Reference proteome</keyword>
<name>A0ABR6EYT9_9SPHI</name>
<gene>
    <name evidence="1" type="ORF">GM920_16065</name>
</gene>
<organism evidence="1 2">
    <name type="scientific">Pedobacter gandavensis</name>
    <dbReference type="NCBI Taxonomy" id="2679963"/>
    <lineage>
        <taxon>Bacteria</taxon>
        <taxon>Pseudomonadati</taxon>
        <taxon>Bacteroidota</taxon>
        <taxon>Sphingobacteriia</taxon>
        <taxon>Sphingobacteriales</taxon>
        <taxon>Sphingobacteriaceae</taxon>
        <taxon>Pedobacter</taxon>
    </lineage>
</organism>
<protein>
    <submittedName>
        <fullName evidence="1">Uncharacterized protein</fullName>
    </submittedName>
</protein>
<accession>A0ABR6EYT9</accession>
<dbReference type="EMBL" id="WNXC01000006">
    <property type="protein sequence ID" value="MBB2150414.1"/>
    <property type="molecule type" value="Genomic_DNA"/>
</dbReference>
<reference evidence="1 2" key="1">
    <citation type="submission" date="2019-11" db="EMBL/GenBank/DDBJ databases">
        <title>Description of Pedobacter sp. LMG 31462T.</title>
        <authorList>
            <person name="Carlier A."/>
            <person name="Qi S."/>
            <person name="Vandamme P."/>
        </authorList>
    </citation>
    <scope>NUCLEOTIDE SEQUENCE [LARGE SCALE GENOMIC DNA]</scope>
    <source>
        <strain evidence="1 2">LMG 31462</strain>
    </source>
</reference>
<dbReference type="Proteomes" id="UP000636110">
    <property type="component" value="Unassembled WGS sequence"/>
</dbReference>